<dbReference type="CTD" id="4536"/>
<feature type="transmembrane region" description="Helical" evidence="18">
    <location>
        <begin position="262"/>
        <end position="282"/>
    </location>
</feature>
<feature type="transmembrane region" description="Helical" evidence="18">
    <location>
        <begin position="307"/>
        <end position="325"/>
    </location>
</feature>
<dbReference type="GeneID" id="41700554"/>
<reference evidence="20" key="1">
    <citation type="submission" date="2016-05" db="EMBL/GenBank/DDBJ databases">
        <authorList>
            <person name="Yang C."/>
            <person name="Li H."/>
            <person name="Cai W.Z."/>
        </authorList>
    </citation>
    <scope>NUCLEOTIDE SEQUENCE</scope>
</reference>
<dbReference type="GO" id="GO:0005743">
    <property type="term" value="C:mitochondrial inner membrane"/>
    <property type="evidence" value="ECO:0007669"/>
    <property type="project" value="UniProtKB-SubCell"/>
</dbReference>
<evidence type="ECO:0000256" key="13">
    <source>
        <dbReference type="ARBA" id="ARBA00023027"/>
    </source>
</evidence>
<evidence type="ECO:0000256" key="1">
    <source>
        <dbReference type="ARBA" id="ARBA00003257"/>
    </source>
</evidence>
<evidence type="ECO:0000259" key="19">
    <source>
        <dbReference type="Pfam" id="PF00361"/>
    </source>
</evidence>
<keyword evidence="10 18" id="KW-1278">Translocase</keyword>
<dbReference type="Pfam" id="PF00361">
    <property type="entry name" value="Proton_antipo_M"/>
    <property type="match status" value="1"/>
</dbReference>
<dbReference type="GO" id="GO:0008137">
    <property type="term" value="F:NADH dehydrogenase (ubiquinone) activity"/>
    <property type="evidence" value="ECO:0007669"/>
    <property type="project" value="UniProtKB-EC"/>
</dbReference>
<evidence type="ECO:0000256" key="15">
    <source>
        <dbReference type="ARBA" id="ARBA00023128"/>
    </source>
</evidence>
<comment type="catalytic activity">
    <reaction evidence="17 18">
        <text>a ubiquinone + NADH + 5 H(+)(in) = a ubiquinol + NAD(+) + 4 H(+)(out)</text>
        <dbReference type="Rhea" id="RHEA:29091"/>
        <dbReference type="Rhea" id="RHEA-COMP:9565"/>
        <dbReference type="Rhea" id="RHEA-COMP:9566"/>
        <dbReference type="ChEBI" id="CHEBI:15378"/>
        <dbReference type="ChEBI" id="CHEBI:16389"/>
        <dbReference type="ChEBI" id="CHEBI:17976"/>
        <dbReference type="ChEBI" id="CHEBI:57540"/>
        <dbReference type="ChEBI" id="CHEBI:57945"/>
        <dbReference type="EC" id="7.1.1.2"/>
    </reaction>
</comment>
<feature type="transmembrane region" description="Helical" evidence="18">
    <location>
        <begin position="145"/>
        <end position="164"/>
    </location>
</feature>
<evidence type="ECO:0000256" key="14">
    <source>
        <dbReference type="ARBA" id="ARBA00023075"/>
    </source>
</evidence>
<evidence type="ECO:0000256" key="17">
    <source>
        <dbReference type="ARBA" id="ARBA00049551"/>
    </source>
</evidence>
<comment type="function">
    <text evidence="18">Core subunit of the mitochondrial membrane respiratory chain NADH dehydrogenase (Complex I) which catalyzes electron transfer from NADH through the respiratory chain, using ubiquinone as an electron acceptor. Essential for the catalytic activity and assembly of complex I.</text>
</comment>
<evidence type="ECO:0000256" key="3">
    <source>
        <dbReference type="ARBA" id="ARBA00007012"/>
    </source>
</evidence>
<name>A0A4Y1JVQ4_9HEMI</name>
<keyword evidence="14 18" id="KW-0830">Ubiquinone</keyword>
<dbReference type="InterPro" id="IPR050175">
    <property type="entry name" value="Complex_I_Subunit_2"/>
</dbReference>
<organism evidence="20">
    <name type="scientific">Physopelta slanbuschii</name>
    <dbReference type="NCBI Taxonomy" id="1768093"/>
    <lineage>
        <taxon>Eukaryota</taxon>
        <taxon>Metazoa</taxon>
        <taxon>Ecdysozoa</taxon>
        <taxon>Arthropoda</taxon>
        <taxon>Hexapoda</taxon>
        <taxon>Insecta</taxon>
        <taxon>Pterygota</taxon>
        <taxon>Neoptera</taxon>
        <taxon>Paraneoptera</taxon>
        <taxon>Hemiptera</taxon>
        <taxon>Heteroptera</taxon>
        <taxon>Panheteroptera</taxon>
        <taxon>Pentatomomorpha</taxon>
        <taxon>Pyrrhocoroidea</taxon>
        <taxon>Largidae</taxon>
        <taxon>Physopelta</taxon>
    </lineage>
</organism>
<feature type="transmembrane region" description="Helical" evidence="18">
    <location>
        <begin position="55"/>
        <end position="78"/>
    </location>
</feature>
<dbReference type="AlphaFoldDB" id="A0A4Y1JVQ4"/>
<geneLocation type="mitochondrion" evidence="20"/>
<sequence length="326" mass="38273">MNFKKMMFLMVMMLSTLIVMSSNNWIGMWMGLEINLMSFIPFISEMKNKNSSQAMMIYFLTQSIGSITMMFSIMMNTLIMINSSFTNEWLNILLMTSLLVKLGGAPFHMWLPEMMANLKWDQCFILMTWQKIAPLSIMMNLKPNWFMYTMMTLSTVMGAIGGLNQTSVRKIMAYSSINHLGWMMALMTKQVTWYMYMLMYMMMMIAIWLMFDNIYFMNQFSNSNPSMMEKMMMAISMMSLGGLPPFIGFLPKFMVIQSMMGSNMMCIMMMSFMSLITLFYYLRMISTIMMNYSTMNKWMTKKKNNKLWLILLINISLPVFSILPVF</sequence>
<dbReference type="RefSeq" id="YP_009643402.1">
    <property type="nucleotide sequence ID" value="NC_042432.1"/>
</dbReference>
<evidence type="ECO:0000256" key="5">
    <source>
        <dbReference type="ARBA" id="ARBA00021008"/>
    </source>
</evidence>
<keyword evidence="6" id="KW-0813">Transport</keyword>
<proteinExistence type="inferred from homology"/>
<keyword evidence="11 18" id="KW-0249">Electron transport</keyword>
<dbReference type="EMBL" id="KX345781">
    <property type="protein sequence ID" value="APO08819.1"/>
    <property type="molecule type" value="Genomic_DNA"/>
</dbReference>
<evidence type="ECO:0000256" key="4">
    <source>
        <dbReference type="ARBA" id="ARBA00012944"/>
    </source>
</evidence>
<feature type="transmembrane region" description="Helical" evidence="18">
    <location>
        <begin position="231"/>
        <end position="250"/>
    </location>
</feature>
<comment type="function">
    <text evidence="1">Core subunit of the mitochondrial membrane respiratory chain NADH dehydrogenase (Complex I) that is believed to belong to the minimal assembly required for catalysis. Complex I functions in the transfer of electrons from NADH to the respiratory chain. The immediate electron acceptor for the enzyme is believed to be ubiquinone.</text>
</comment>
<dbReference type="PRINTS" id="PR01436">
    <property type="entry name" value="NADHDHGNASE2"/>
</dbReference>
<evidence type="ECO:0000256" key="10">
    <source>
        <dbReference type="ARBA" id="ARBA00022967"/>
    </source>
</evidence>
<evidence type="ECO:0000256" key="9">
    <source>
        <dbReference type="ARBA" id="ARBA00022792"/>
    </source>
</evidence>
<dbReference type="PANTHER" id="PTHR46552:SF1">
    <property type="entry name" value="NADH-UBIQUINONE OXIDOREDUCTASE CHAIN 2"/>
    <property type="match status" value="1"/>
</dbReference>
<reference evidence="20" key="2">
    <citation type="journal article" date="2019" name="Syst. Entomol.">
        <title>Higher-level phylogeny and evolutionary history of Pentatomomorpha (Hemiptera: Heteroptera) inferred from mitochondrial genome sequences.</title>
        <authorList>
            <person name="Liu Y."/>
            <person name="Li H."/>
            <person name="Song F."/>
            <person name="Zhao Y."/>
            <person name="Wilson J.-J."/>
            <person name="Cai W."/>
        </authorList>
    </citation>
    <scope>NUCLEOTIDE SEQUENCE</scope>
</reference>
<evidence type="ECO:0000256" key="2">
    <source>
        <dbReference type="ARBA" id="ARBA00004448"/>
    </source>
</evidence>
<evidence type="ECO:0000256" key="16">
    <source>
        <dbReference type="ARBA" id="ARBA00023136"/>
    </source>
</evidence>
<keyword evidence="13 18" id="KW-0520">NAD</keyword>
<keyword evidence="7 18" id="KW-0679">Respiratory chain</keyword>
<feature type="transmembrane region" description="Helical" evidence="18">
    <location>
        <begin position="7"/>
        <end position="26"/>
    </location>
</feature>
<evidence type="ECO:0000256" key="7">
    <source>
        <dbReference type="ARBA" id="ARBA00022660"/>
    </source>
</evidence>
<dbReference type="GO" id="GO:0006120">
    <property type="term" value="P:mitochondrial electron transport, NADH to ubiquinone"/>
    <property type="evidence" value="ECO:0007669"/>
    <property type="project" value="InterPro"/>
</dbReference>
<gene>
    <name evidence="20" type="primary">ND2</name>
</gene>
<feature type="transmembrane region" description="Helical" evidence="18">
    <location>
        <begin position="90"/>
        <end position="111"/>
    </location>
</feature>
<keyword evidence="16 18" id="KW-0472">Membrane</keyword>
<evidence type="ECO:0000256" key="6">
    <source>
        <dbReference type="ARBA" id="ARBA00022448"/>
    </source>
</evidence>
<keyword evidence="9 18" id="KW-0999">Mitochondrion inner membrane</keyword>
<evidence type="ECO:0000256" key="8">
    <source>
        <dbReference type="ARBA" id="ARBA00022692"/>
    </source>
</evidence>
<dbReference type="PANTHER" id="PTHR46552">
    <property type="entry name" value="NADH-UBIQUINONE OXIDOREDUCTASE CHAIN 2"/>
    <property type="match status" value="1"/>
</dbReference>
<evidence type="ECO:0000256" key="12">
    <source>
        <dbReference type="ARBA" id="ARBA00022989"/>
    </source>
</evidence>
<feature type="transmembrane region" description="Helical" evidence="18">
    <location>
        <begin position="193"/>
        <end position="211"/>
    </location>
</feature>
<dbReference type="InterPro" id="IPR001750">
    <property type="entry name" value="ND/Mrp_TM"/>
</dbReference>
<accession>A0A4Y1JVQ4</accession>
<keyword evidence="12 18" id="KW-1133">Transmembrane helix</keyword>
<keyword evidence="8 18" id="KW-0812">Transmembrane</keyword>
<comment type="similarity">
    <text evidence="3 18">Belongs to the complex I subunit 2 family.</text>
</comment>
<evidence type="ECO:0000256" key="18">
    <source>
        <dbReference type="RuleBase" id="RU003403"/>
    </source>
</evidence>
<dbReference type="EC" id="7.1.1.2" evidence="4 18"/>
<evidence type="ECO:0000256" key="11">
    <source>
        <dbReference type="ARBA" id="ARBA00022982"/>
    </source>
</evidence>
<dbReference type="InterPro" id="IPR003917">
    <property type="entry name" value="NADH_UbQ_OxRdtase_chain2"/>
</dbReference>
<comment type="subcellular location">
    <subcellularLocation>
        <location evidence="2 18">Mitochondrion inner membrane</location>
        <topology evidence="2 18">Multi-pass membrane protein</topology>
    </subcellularLocation>
</comment>
<keyword evidence="15 18" id="KW-0496">Mitochondrion</keyword>
<protein>
    <recommendedName>
        <fullName evidence="5 18">NADH-ubiquinone oxidoreductase chain 2</fullName>
        <ecNumber evidence="4 18">7.1.1.2</ecNumber>
    </recommendedName>
</protein>
<evidence type="ECO:0000313" key="20">
    <source>
        <dbReference type="EMBL" id="APO08819.1"/>
    </source>
</evidence>
<feature type="domain" description="NADH:quinone oxidoreductase/Mrp antiporter transmembrane" evidence="19">
    <location>
        <begin position="22"/>
        <end position="277"/>
    </location>
</feature>